<comment type="caution">
    <text evidence="2">The sequence shown here is derived from an EMBL/GenBank/DDBJ whole genome shotgun (WGS) entry which is preliminary data.</text>
</comment>
<evidence type="ECO:0000313" key="3">
    <source>
        <dbReference type="Proteomes" id="UP001175228"/>
    </source>
</evidence>
<feature type="region of interest" description="Disordered" evidence="1">
    <location>
        <begin position="1"/>
        <end position="20"/>
    </location>
</feature>
<organism evidence="2 3">
    <name type="scientific">Armillaria luteobubalina</name>
    <dbReference type="NCBI Taxonomy" id="153913"/>
    <lineage>
        <taxon>Eukaryota</taxon>
        <taxon>Fungi</taxon>
        <taxon>Dikarya</taxon>
        <taxon>Basidiomycota</taxon>
        <taxon>Agaricomycotina</taxon>
        <taxon>Agaricomycetes</taxon>
        <taxon>Agaricomycetidae</taxon>
        <taxon>Agaricales</taxon>
        <taxon>Marasmiineae</taxon>
        <taxon>Physalacriaceae</taxon>
        <taxon>Armillaria</taxon>
    </lineage>
</organism>
<evidence type="ECO:0000256" key="1">
    <source>
        <dbReference type="SAM" id="MobiDB-lite"/>
    </source>
</evidence>
<protein>
    <submittedName>
        <fullName evidence="2">Uncharacterized protein</fullName>
    </submittedName>
</protein>
<dbReference type="Proteomes" id="UP001175228">
    <property type="component" value="Unassembled WGS sequence"/>
</dbReference>
<keyword evidence="3" id="KW-1185">Reference proteome</keyword>
<reference evidence="2" key="1">
    <citation type="submission" date="2023-06" db="EMBL/GenBank/DDBJ databases">
        <authorList>
            <consortium name="Lawrence Berkeley National Laboratory"/>
            <person name="Ahrendt S."/>
            <person name="Sahu N."/>
            <person name="Indic B."/>
            <person name="Wong-Bajracharya J."/>
            <person name="Merenyi Z."/>
            <person name="Ke H.-M."/>
            <person name="Monk M."/>
            <person name="Kocsube S."/>
            <person name="Drula E."/>
            <person name="Lipzen A."/>
            <person name="Balint B."/>
            <person name="Henrissat B."/>
            <person name="Andreopoulos B."/>
            <person name="Martin F.M."/>
            <person name="Harder C.B."/>
            <person name="Rigling D."/>
            <person name="Ford K.L."/>
            <person name="Foster G.D."/>
            <person name="Pangilinan J."/>
            <person name="Papanicolaou A."/>
            <person name="Barry K."/>
            <person name="LaButti K."/>
            <person name="Viragh M."/>
            <person name="Koriabine M."/>
            <person name="Yan M."/>
            <person name="Riley R."/>
            <person name="Champramary S."/>
            <person name="Plett K.L."/>
            <person name="Tsai I.J."/>
            <person name="Slot J."/>
            <person name="Sipos G."/>
            <person name="Plett J."/>
            <person name="Nagy L.G."/>
            <person name="Grigoriev I.V."/>
        </authorList>
    </citation>
    <scope>NUCLEOTIDE SEQUENCE</scope>
    <source>
        <strain evidence="2">HWK02</strain>
    </source>
</reference>
<accession>A0AA39PJV9</accession>
<dbReference type="EMBL" id="JAUEPU010000048">
    <property type="protein sequence ID" value="KAK0485581.1"/>
    <property type="molecule type" value="Genomic_DNA"/>
</dbReference>
<evidence type="ECO:0000313" key="2">
    <source>
        <dbReference type="EMBL" id="KAK0485581.1"/>
    </source>
</evidence>
<sequence>MTSSKKIHPKSEYSGKVTLHGHHGKGGGVFKIREIRDLKVDDPAFHGFRTHLSELMVQQFRKYPNIIPEVNGEKVSFKSFKPDEEIQLYGLLKVNYENMIDWTTSTNYLQCSPNFYNHPRYNYVLVDSTECPLFAQLIMIFTCVIGGKSFPLTLVQPFDQPDEITPDLGTNIIY</sequence>
<gene>
    <name evidence="2" type="ORF">EDD18DRAFT_1111261</name>
</gene>
<name>A0AA39PJV9_9AGAR</name>
<proteinExistence type="predicted"/>
<dbReference type="AlphaFoldDB" id="A0AA39PJV9"/>